<feature type="domain" description="Ribosome recycling factor" evidence="4">
    <location>
        <begin position="19"/>
        <end position="182"/>
    </location>
</feature>
<sequence length="183" mass="20899">MAYDFKKLEEKINAAAERFKNETASLRTGRANPALVQDLKIEAYGETNSLKNLASISTEDAKTISVQPWDKSLLEAIEKGINNSALGLRASAAKDKVRVVLPAITQERRQALLKLLKEKLEETRVSLRKARDEVWKDIQEKERSKAISEDEKFRLKEQMEEKIKTGAEKLDEVAKKKEREIME</sequence>
<evidence type="ECO:0000313" key="5">
    <source>
        <dbReference type="EMBL" id="OGE75995.1"/>
    </source>
</evidence>
<comment type="caution">
    <text evidence="5">The sequence shown here is derived from an EMBL/GenBank/DDBJ whole genome shotgun (WGS) entry which is preliminary data.</text>
</comment>
<gene>
    <name evidence="5" type="ORF">A3K06_00540</name>
</gene>
<reference evidence="5 6" key="1">
    <citation type="journal article" date="2016" name="Nat. Commun.">
        <title>Thousands of microbial genomes shed light on interconnected biogeochemical processes in an aquifer system.</title>
        <authorList>
            <person name="Anantharaman K."/>
            <person name="Brown C.T."/>
            <person name="Hug L.A."/>
            <person name="Sharon I."/>
            <person name="Castelle C.J."/>
            <person name="Probst A.J."/>
            <person name="Thomas B.C."/>
            <person name="Singh A."/>
            <person name="Wilkins M.J."/>
            <person name="Karaoz U."/>
            <person name="Brodie E.L."/>
            <person name="Williams K.H."/>
            <person name="Hubbard S.S."/>
            <person name="Banfield J.F."/>
        </authorList>
    </citation>
    <scope>NUCLEOTIDE SEQUENCE [LARGE SCALE GENOMIC DNA]</scope>
</reference>
<evidence type="ECO:0000313" key="6">
    <source>
        <dbReference type="Proteomes" id="UP000176547"/>
    </source>
</evidence>
<evidence type="ECO:0000256" key="3">
    <source>
        <dbReference type="SAM" id="Coils"/>
    </source>
</evidence>
<dbReference type="EMBL" id="MFEG01000020">
    <property type="protein sequence ID" value="OGE75995.1"/>
    <property type="molecule type" value="Genomic_DNA"/>
</dbReference>
<evidence type="ECO:0000259" key="4">
    <source>
        <dbReference type="Pfam" id="PF01765"/>
    </source>
</evidence>
<evidence type="ECO:0000256" key="1">
    <source>
        <dbReference type="ARBA" id="ARBA00005912"/>
    </source>
</evidence>
<dbReference type="Pfam" id="PF01765">
    <property type="entry name" value="RRF"/>
    <property type="match status" value="1"/>
</dbReference>
<proteinExistence type="inferred from homology"/>
<dbReference type="PANTHER" id="PTHR20982">
    <property type="entry name" value="RIBOSOME RECYCLING FACTOR"/>
    <property type="match status" value="1"/>
</dbReference>
<accession>A0A1F5NEG0</accession>
<organism evidence="5 6">
    <name type="scientific">Candidatus Doudnabacteria bacterium RIFCSPHIGHO2_01_52_17</name>
    <dbReference type="NCBI Taxonomy" id="1817820"/>
    <lineage>
        <taxon>Bacteria</taxon>
        <taxon>Candidatus Doudnaibacteriota</taxon>
    </lineage>
</organism>
<dbReference type="InterPro" id="IPR002661">
    <property type="entry name" value="Ribosome_recyc_fac"/>
</dbReference>
<dbReference type="AlphaFoldDB" id="A0A1F5NEG0"/>
<keyword evidence="3" id="KW-0175">Coiled coil</keyword>
<dbReference type="SUPFAM" id="SSF55194">
    <property type="entry name" value="Ribosome recycling factor, RRF"/>
    <property type="match status" value="1"/>
</dbReference>
<name>A0A1F5NEG0_9BACT</name>
<dbReference type="GO" id="GO:0006412">
    <property type="term" value="P:translation"/>
    <property type="evidence" value="ECO:0007669"/>
    <property type="project" value="UniProtKB-KW"/>
</dbReference>
<keyword evidence="2" id="KW-0648">Protein biosynthesis</keyword>
<dbReference type="FunFam" id="3.30.1360.40:FF:000001">
    <property type="entry name" value="Ribosome-recycling factor"/>
    <property type="match status" value="1"/>
</dbReference>
<dbReference type="GO" id="GO:0043023">
    <property type="term" value="F:ribosomal large subunit binding"/>
    <property type="evidence" value="ECO:0007669"/>
    <property type="project" value="TreeGrafter"/>
</dbReference>
<evidence type="ECO:0000256" key="2">
    <source>
        <dbReference type="ARBA" id="ARBA00022917"/>
    </source>
</evidence>
<dbReference type="Gene3D" id="3.30.1360.40">
    <property type="match status" value="1"/>
</dbReference>
<dbReference type="PANTHER" id="PTHR20982:SF3">
    <property type="entry name" value="MITOCHONDRIAL RIBOSOME RECYCLING FACTOR PSEUDO 1"/>
    <property type="match status" value="1"/>
</dbReference>
<dbReference type="Proteomes" id="UP000176547">
    <property type="component" value="Unassembled WGS sequence"/>
</dbReference>
<dbReference type="Gene3D" id="1.10.132.20">
    <property type="entry name" value="Ribosome-recycling factor"/>
    <property type="match status" value="1"/>
</dbReference>
<dbReference type="InterPro" id="IPR036191">
    <property type="entry name" value="RRF_sf"/>
</dbReference>
<comment type="similarity">
    <text evidence="1">Belongs to the RRF family.</text>
</comment>
<protein>
    <recommendedName>
        <fullName evidence="4">Ribosome recycling factor domain-containing protein</fullName>
    </recommendedName>
</protein>
<dbReference type="InterPro" id="IPR023584">
    <property type="entry name" value="Ribosome_recyc_fac_dom"/>
</dbReference>
<feature type="coiled-coil region" evidence="3">
    <location>
        <begin position="113"/>
        <end position="176"/>
    </location>
</feature>